<dbReference type="Pfam" id="PF13432">
    <property type="entry name" value="TPR_16"/>
    <property type="match status" value="3"/>
</dbReference>
<dbReference type="CDD" id="cd02440">
    <property type="entry name" value="AdoMet_MTases"/>
    <property type="match status" value="1"/>
</dbReference>
<reference evidence="4" key="1">
    <citation type="submission" date="2017-12" db="EMBL/GenBank/DDBJ databases">
        <title>Draft genome sequence of Telmatospirillum siberiense 26-4b1T, an acidotolerant peatland alphaproteobacterium potentially involved in sulfur cycling.</title>
        <authorList>
            <person name="Hausmann B."/>
            <person name="Pjevac P."/>
            <person name="Schreck K."/>
            <person name="Herbold C.W."/>
            <person name="Daims H."/>
            <person name="Wagner M."/>
            <person name="Pester M."/>
            <person name="Loy A."/>
        </authorList>
    </citation>
    <scope>NUCLEOTIDE SEQUENCE [LARGE SCALE GENOMIC DNA]</scope>
    <source>
        <strain evidence="4">26-4b1</strain>
    </source>
</reference>
<dbReference type="InterPro" id="IPR019734">
    <property type="entry name" value="TPR_rpt"/>
</dbReference>
<dbReference type="Gene3D" id="3.40.50.150">
    <property type="entry name" value="Vaccinia Virus protein VP39"/>
    <property type="match status" value="1"/>
</dbReference>
<dbReference type="Proteomes" id="UP000233293">
    <property type="component" value="Unassembled WGS sequence"/>
</dbReference>
<evidence type="ECO:0000313" key="3">
    <source>
        <dbReference type="EMBL" id="PKU23977.1"/>
    </source>
</evidence>
<keyword evidence="4" id="KW-1185">Reference proteome</keyword>
<name>A0A2N3PUB2_9PROT</name>
<feature type="domain" description="Methyltransferase type 12" evidence="2">
    <location>
        <begin position="357"/>
        <end position="445"/>
    </location>
</feature>
<dbReference type="Gene3D" id="1.25.40.10">
    <property type="entry name" value="Tetratricopeptide repeat domain"/>
    <property type="match status" value="3"/>
</dbReference>
<dbReference type="InterPro" id="IPR013217">
    <property type="entry name" value="Methyltransf_12"/>
</dbReference>
<evidence type="ECO:0000313" key="4">
    <source>
        <dbReference type="Proteomes" id="UP000233293"/>
    </source>
</evidence>
<feature type="repeat" description="TPR" evidence="1">
    <location>
        <begin position="153"/>
        <end position="186"/>
    </location>
</feature>
<proteinExistence type="predicted"/>
<dbReference type="EMBL" id="PIUM01000015">
    <property type="protein sequence ID" value="PKU23977.1"/>
    <property type="molecule type" value="Genomic_DNA"/>
</dbReference>
<dbReference type="SUPFAM" id="SSF53335">
    <property type="entry name" value="S-adenosyl-L-methionine-dependent methyltransferases"/>
    <property type="match status" value="1"/>
</dbReference>
<evidence type="ECO:0000256" key="1">
    <source>
        <dbReference type="PROSITE-ProRule" id="PRU00339"/>
    </source>
</evidence>
<dbReference type="InterPro" id="IPR029063">
    <property type="entry name" value="SAM-dependent_MTases_sf"/>
</dbReference>
<sequence>MRPPRSNEGDPMRKLDLAQALTEAFGHLDAGRTADAGRLARDIERARPAAPGLRYLQGLLALAGGDGRKATQHLLKALAQTPDAPPALLALARAQAAQGRTVAAEAVYRRLLALSPAMAEAYGEWGVLLAASEKTAAASALFARAVALRPDWSWAWTHLGVTQRSLGKWDGAALSFARAVDLDEASAQALANLAGVLRRLKRPAESVALARRAVSLEPAAAGHWLELAQAERDADDLGAAIGAVAEASRLDPDNAEAAWLEGECLAAEGRAGDARAAYRRVLALDPADRFGARLALSRLGADPLPSEAPAAFVQTLFDQYADGFDRDLVDGLHYRGPAILSDAIFRALGSGPFAVCDAGCGTGLMGLALRSAASRLDGVDLSPRMVEKARARGIYDDLQAGGLVQSLLARPGAYDLVSAADVLIYVGDLQPVFAAVRTALRPDGAFAFTVETHAGKGYIVQESRRFAHAESYLREEAAVAGFTLLSMESAWARHDRGQPVPGLVVVLRKTAPAGAVPPNP</sequence>
<dbReference type="GO" id="GO:0008168">
    <property type="term" value="F:methyltransferase activity"/>
    <property type="evidence" value="ECO:0007669"/>
    <property type="project" value="UniProtKB-KW"/>
</dbReference>
<keyword evidence="3" id="KW-0489">Methyltransferase</keyword>
<dbReference type="Pfam" id="PF08242">
    <property type="entry name" value="Methyltransf_12"/>
    <property type="match status" value="1"/>
</dbReference>
<dbReference type="PANTHER" id="PTHR44366">
    <property type="entry name" value="UDP-N-ACETYLGLUCOSAMINE--PEPTIDE N-ACETYLGLUCOSAMINYLTRANSFERASE 110 KDA SUBUNIT"/>
    <property type="match status" value="1"/>
</dbReference>
<dbReference type="GO" id="GO:0032259">
    <property type="term" value="P:methylation"/>
    <property type="evidence" value="ECO:0007669"/>
    <property type="project" value="UniProtKB-KW"/>
</dbReference>
<gene>
    <name evidence="3" type="ORF">CWS72_14025</name>
</gene>
<dbReference type="PANTHER" id="PTHR44366:SF1">
    <property type="entry name" value="UDP-N-ACETYLGLUCOSAMINE--PEPTIDE N-ACETYLGLUCOSAMINYLTRANSFERASE 110 KDA SUBUNIT"/>
    <property type="match status" value="1"/>
</dbReference>
<comment type="caution">
    <text evidence="3">The sequence shown here is derived from an EMBL/GenBank/DDBJ whole genome shotgun (WGS) entry which is preliminary data.</text>
</comment>
<accession>A0A2N3PUB2</accession>
<evidence type="ECO:0000259" key="2">
    <source>
        <dbReference type="Pfam" id="PF08242"/>
    </source>
</evidence>
<dbReference type="AlphaFoldDB" id="A0A2N3PUB2"/>
<dbReference type="GO" id="GO:0006493">
    <property type="term" value="P:protein O-linked glycosylation"/>
    <property type="evidence" value="ECO:0007669"/>
    <property type="project" value="InterPro"/>
</dbReference>
<dbReference type="InterPro" id="IPR037919">
    <property type="entry name" value="OGT"/>
</dbReference>
<dbReference type="PROSITE" id="PS50005">
    <property type="entry name" value="TPR"/>
    <property type="match status" value="1"/>
</dbReference>
<keyword evidence="1" id="KW-0802">TPR repeat</keyword>
<protein>
    <submittedName>
        <fullName evidence="3">Methyltransferase</fullName>
    </submittedName>
</protein>
<dbReference type="GO" id="GO:0097363">
    <property type="term" value="F:protein O-acetylglucosaminyltransferase activity"/>
    <property type="evidence" value="ECO:0007669"/>
    <property type="project" value="TreeGrafter"/>
</dbReference>
<keyword evidence="3" id="KW-0808">Transferase</keyword>
<organism evidence="3 4">
    <name type="scientific">Telmatospirillum siberiense</name>
    <dbReference type="NCBI Taxonomy" id="382514"/>
    <lineage>
        <taxon>Bacteria</taxon>
        <taxon>Pseudomonadati</taxon>
        <taxon>Pseudomonadota</taxon>
        <taxon>Alphaproteobacteria</taxon>
        <taxon>Rhodospirillales</taxon>
        <taxon>Rhodospirillaceae</taxon>
        <taxon>Telmatospirillum</taxon>
    </lineage>
</organism>
<dbReference type="InterPro" id="IPR011990">
    <property type="entry name" value="TPR-like_helical_dom_sf"/>
</dbReference>
<dbReference type="SMART" id="SM00028">
    <property type="entry name" value="TPR"/>
    <property type="match status" value="7"/>
</dbReference>
<dbReference type="SUPFAM" id="SSF48452">
    <property type="entry name" value="TPR-like"/>
    <property type="match status" value="1"/>
</dbReference>